<feature type="compositionally biased region" description="Polar residues" evidence="1">
    <location>
        <begin position="1"/>
        <end position="21"/>
    </location>
</feature>
<protein>
    <submittedName>
        <fullName evidence="2">Uncharacterized protein</fullName>
    </submittedName>
</protein>
<feature type="region of interest" description="Disordered" evidence="1">
    <location>
        <begin position="1"/>
        <end position="41"/>
    </location>
</feature>
<dbReference type="Proteomes" id="UP001447188">
    <property type="component" value="Unassembled WGS sequence"/>
</dbReference>
<proteinExistence type="predicted"/>
<evidence type="ECO:0000313" key="3">
    <source>
        <dbReference type="Proteomes" id="UP001447188"/>
    </source>
</evidence>
<feature type="compositionally biased region" description="Polar residues" evidence="1">
    <location>
        <begin position="28"/>
        <end position="41"/>
    </location>
</feature>
<reference evidence="2 3" key="1">
    <citation type="submission" date="2024-02" db="EMBL/GenBank/DDBJ databases">
        <title>Discinaceae phylogenomics.</title>
        <authorList>
            <person name="Dirks A.C."/>
            <person name="James T.Y."/>
        </authorList>
    </citation>
    <scope>NUCLEOTIDE SEQUENCE [LARGE SCALE GENOMIC DNA]</scope>
    <source>
        <strain evidence="2 3">ACD0624</strain>
    </source>
</reference>
<dbReference type="EMBL" id="JBBBZM010000016">
    <property type="protein sequence ID" value="KAL0638947.1"/>
    <property type="molecule type" value="Genomic_DNA"/>
</dbReference>
<comment type="caution">
    <text evidence="2">The sequence shown here is derived from an EMBL/GenBank/DDBJ whole genome shotgun (WGS) entry which is preliminary data.</text>
</comment>
<organism evidence="2 3">
    <name type="scientific">Discina gigas</name>
    <dbReference type="NCBI Taxonomy" id="1032678"/>
    <lineage>
        <taxon>Eukaryota</taxon>
        <taxon>Fungi</taxon>
        <taxon>Dikarya</taxon>
        <taxon>Ascomycota</taxon>
        <taxon>Pezizomycotina</taxon>
        <taxon>Pezizomycetes</taxon>
        <taxon>Pezizales</taxon>
        <taxon>Discinaceae</taxon>
        <taxon>Discina</taxon>
    </lineage>
</organism>
<keyword evidence="3" id="KW-1185">Reference proteome</keyword>
<gene>
    <name evidence="2" type="ORF">Q9L58_001998</name>
</gene>
<feature type="region of interest" description="Disordered" evidence="1">
    <location>
        <begin position="52"/>
        <end position="71"/>
    </location>
</feature>
<accession>A0ABR3GSQ1</accession>
<evidence type="ECO:0000256" key="1">
    <source>
        <dbReference type="SAM" id="MobiDB-lite"/>
    </source>
</evidence>
<sequence>MPASEHSYSSQAPPFSPSSGTAGHGSPATPSTTISALQSLNTPASEMLERYLRQSDDEESVVVFAKSKPRA</sequence>
<evidence type="ECO:0000313" key="2">
    <source>
        <dbReference type="EMBL" id="KAL0638947.1"/>
    </source>
</evidence>
<name>A0ABR3GSQ1_9PEZI</name>